<evidence type="ECO:0000256" key="1">
    <source>
        <dbReference type="ARBA" id="ARBA00022723"/>
    </source>
</evidence>
<dbReference type="InterPro" id="IPR002227">
    <property type="entry name" value="Tyrosinase_Cu-bd"/>
</dbReference>
<dbReference type="PRINTS" id="PR00092">
    <property type="entry name" value="TYROSINASE"/>
</dbReference>
<dbReference type="GeneID" id="101848849"/>
<keyword evidence="2" id="KW-0186">Copper</keyword>
<evidence type="ECO:0000259" key="3">
    <source>
        <dbReference type="PROSITE" id="PS00498"/>
    </source>
</evidence>
<dbReference type="InterPro" id="IPR008922">
    <property type="entry name" value="Di-copper_centre_dom_sf"/>
</dbReference>
<dbReference type="RefSeq" id="XP_005110244.1">
    <property type="nucleotide sequence ID" value="XM_005110187.1"/>
</dbReference>
<evidence type="ECO:0000256" key="2">
    <source>
        <dbReference type="ARBA" id="ARBA00023008"/>
    </source>
</evidence>
<evidence type="ECO:0000313" key="4">
    <source>
        <dbReference type="Proteomes" id="UP000694888"/>
    </source>
</evidence>
<dbReference type="InterPro" id="IPR050316">
    <property type="entry name" value="Tyrosinase/Hemocyanin"/>
</dbReference>
<dbReference type="PANTHER" id="PTHR11474:SF126">
    <property type="entry name" value="TYROSINASE-LIKE PROTEIN TYR-1-RELATED"/>
    <property type="match status" value="1"/>
</dbReference>
<gene>
    <name evidence="5" type="primary">LOC101848849</name>
</gene>
<organism evidence="4 5">
    <name type="scientific">Aplysia californica</name>
    <name type="common">California sea hare</name>
    <dbReference type="NCBI Taxonomy" id="6500"/>
    <lineage>
        <taxon>Eukaryota</taxon>
        <taxon>Metazoa</taxon>
        <taxon>Spiralia</taxon>
        <taxon>Lophotrochozoa</taxon>
        <taxon>Mollusca</taxon>
        <taxon>Gastropoda</taxon>
        <taxon>Heterobranchia</taxon>
        <taxon>Euthyneura</taxon>
        <taxon>Tectipleura</taxon>
        <taxon>Aplysiida</taxon>
        <taxon>Aplysioidea</taxon>
        <taxon>Aplysiidae</taxon>
        <taxon>Aplysia</taxon>
    </lineage>
</organism>
<accession>A0ABM0K713</accession>
<keyword evidence="1" id="KW-0479">Metal-binding</keyword>
<name>A0ABM0K713_APLCA</name>
<protein>
    <submittedName>
        <fullName evidence="5">Tyrosinase-like protein tyr-3</fullName>
    </submittedName>
</protein>
<dbReference type="PANTHER" id="PTHR11474">
    <property type="entry name" value="TYROSINASE FAMILY MEMBER"/>
    <property type="match status" value="1"/>
</dbReference>
<dbReference type="SUPFAM" id="SSF48056">
    <property type="entry name" value="Di-copper centre-containing domain"/>
    <property type="match status" value="1"/>
</dbReference>
<feature type="domain" description="Tyrosinase copper-binding" evidence="3">
    <location>
        <begin position="138"/>
        <end position="149"/>
    </location>
</feature>
<dbReference type="Proteomes" id="UP000694888">
    <property type="component" value="Unplaced"/>
</dbReference>
<reference evidence="5" key="1">
    <citation type="submission" date="2025-08" db="UniProtKB">
        <authorList>
            <consortium name="RefSeq"/>
        </authorList>
    </citation>
    <scope>IDENTIFICATION</scope>
</reference>
<dbReference type="Gene3D" id="1.10.1280.10">
    <property type="entry name" value="Di-copper center containing domain from catechol oxidase"/>
    <property type="match status" value="1"/>
</dbReference>
<evidence type="ECO:0000313" key="5">
    <source>
        <dbReference type="RefSeq" id="XP_005110244.1"/>
    </source>
</evidence>
<proteinExistence type="predicted"/>
<sequence length="430" mass="47891">MISVPGSREGDRFETALREVDASVCLPYWDSTLDAELDDPTLSPLWTSEFFGTSQGPVVEGPFANWVTPEGVQLMRNVGSDGDPFTSSAVEDILSRVRHQDILTSSETEPRFDLEFHHAAVHVFCGGTMGQLDTAAFDPIFFLHHSFVDYLWELFRTNLRSLGVDPQVYPDIADMDSRHHSTASTGFGNMTQLDGYSDLITETYEYEAAPICTSRFPECGSRWISRRQGNPKTYKRCRDDESVGQVFLSSKGINYDGYYKEAAIVDNRLAVSISMGFISVKKPTRGKMGVTKALLRAHDSCGRVCHAACKDPVSGEYKDCSGAVAISNQAPRMFGVTYDDAVMSVFDYEFNNDCPSFKTENFFMTFYCDYHNEFPYAEHSHGPAPAPIKKVPPPRPVPVVVPRSQTAKIDHNGCTAARVKRCQAVIGRIR</sequence>
<dbReference type="Pfam" id="PF00264">
    <property type="entry name" value="Tyrosinase"/>
    <property type="match status" value="1"/>
</dbReference>
<dbReference type="PROSITE" id="PS00498">
    <property type="entry name" value="TYROSINASE_2"/>
    <property type="match status" value="1"/>
</dbReference>
<keyword evidence="4" id="KW-1185">Reference proteome</keyword>